<accession>A0A8J4CTI4</accession>
<dbReference type="Proteomes" id="UP000747110">
    <property type="component" value="Unassembled WGS sequence"/>
</dbReference>
<evidence type="ECO:0000313" key="2">
    <source>
        <dbReference type="Proteomes" id="UP000747110"/>
    </source>
</evidence>
<keyword evidence="2" id="KW-1185">Reference proteome</keyword>
<reference evidence="1" key="1">
    <citation type="journal article" date="2021" name="Proc. Natl. Acad. Sci. U.S.A.">
        <title>Three genomes in the algal genus Volvox reveal the fate of a haploid sex-determining region after a transition to homothallism.</title>
        <authorList>
            <person name="Yamamoto K."/>
            <person name="Hamaji T."/>
            <person name="Kawai-Toyooka H."/>
            <person name="Matsuzaki R."/>
            <person name="Takahashi F."/>
            <person name="Nishimura Y."/>
            <person name="Kawachi M."/>
            <person name="Noguchi H."/>
            <person name="Minakuchi Y."/>
            <person name="Umen J.G."/>
            <person name="Toyoda A."/>
            <person name="Nozaki H."/>
        </authorList>
    </citation>
    <scope>NUCLEOTIDE SEQUENCE</scope>
    <source>
        <strain evidence="1">NIES-3786</strain>
    </source>
</reference>
<dbReference type="PROSITE" id="PS51257">
    <property type="entry name" value="PROKAR_LIPOPROTEIN"/>
    <property type="match status" value="1"/>
</dbReference>
<proteinExistence type="predicted"/>
<evidence type="ECO:0000313" key="1">
    <source>
        <dbReference type="EMBL" id="GIL89531.1"/>
    </source>
</evidence>
<dbReference type="EMBL" id="BNCP01000051">
    <property type="protein sequence ID" value="GIL89531.1"/>
    <property type="molecule type" value="Genomic_DNA"/>
</dbReference>
<comment type="caution">
    <text evidence="1">The sequence shown here is derived from an EMBL/GenBank/DDBJ whole genome shotgun (WGS) entry which is preliminary data.</text>
</comment>
<name>A0A8J4CTI4_9CHLO</name>
<gene>
    <name evidence="1" type="ORF">Vretifemale_17358</name>
</gene>
<organism evidence="1 2">
    <name type="scientific">Volvox reticuliferus</name>
    <dbReference type="NCBI Taxonomy" id="1737510"/>
    <lineage>
        <taxon>Eukaryota</taxon>
        <taxon>Viridiplantae</taxon>
        <taxon>Chlorophyta</taxon>
        <taxon>core chlorophytes</taxon>
        <taxon>Chlorophyceae</taxon>
        <taxon>CS clade</taxon>
        <taxon>Chlamydomonadales</taxon>
        <taxon>Volvocaceae</taxon>
        <taxon>Volvox</taxon>
    </lineage>
</organism>
<protein>
    <submittedName>
        <fullName evidence="1">Uncharacterized protein</fullName>
    </submittedName>
</protein>
<dbReference type="OrthoDB" id="530351at2759"/>
<sequence length="680" mass="74317">MLSKGHCRFASTGLLSAIALLLGCLFQPGDAFPSSVVPKYIDNAAWFGQNPLGREVLSTRSADGQPTTIFFEQAFTSTFNTKDPDQVSRTLLQYGEVIRWIEHTPQLNATQLAFLPEFGSAAVLEIVQTAIKLERDNNTNSESLMVALADLSSKLRAASTKSPWRGFAATRRVLLGMILKKRVNFGGRFPSDVEASVDSLLLQLFQLHKASAAARGAVQFFHVSKSGGTNLCHTAGANGCTSQGFDTRTNCLIRDFFDQPRWVSYNAHKYLQYRMSSRQGLPWFVNFHSFRPPYSCEQRRAYLLRDGFNFYANEYTNPPASDTTATVTIAAGSSTSSSAVNGTTADSLFVAAAAAAPSSCMCEQDFVNLLMLRHPHDRLRSQIGWLEKLYKEYYLDVDTQPAFYNRTSGFWERLMPAGVNNYYIRSLLGSRFFEYPVLEVSPQHATLAKLAALQHDILLVLEDKGRSELALRFGLGWSTAGLRDDAVRSSSELGDDVALPLDYPSLLARNAPDVELYSFAREMQALDTLLWNFVAAMDERLGGALVGVAADAKDTDTAGGEMVEAHCGYVSMGSPESVAGLVERLRGVEVPPKLAVAASATPIAAPAGLAGGGRNGSGARLGGSGILQLGDFGQHRIKIGGRGPSVVSINRRNGRRLLRLKTQQGWVRHRKPEHAAARRR</sequence>
<dbReference type="AlphaFoldDB" id="A0A8J4CTI4"/>